<reference evidence="1" key="14">
    <citation type="submission" date="2022-11" db="EMBL/GenBank/DDBJ databases">
        <authorList>
            <consortium name="FlyBase"/>
        </authorList>
    </citation>
    <scope>NUCLEOTIDE SEQUENCE</scope>
</reference>
<reference evidence="4" key="4">
    <citation type="journal article" date="2002" name="Genome Biol.">
        <title>The transposable elements of the Drosophila melanogaster euchromatin: a genomics perspective.</title>
        <authorList>
            <person name="Kaminker J.S."/>
            <person name="Bergman C.M."/>
            <person name="Kronmiller B."/>
            <person name="Carlson J."/>
            <person name="Svirskas R."/>
            <person name="Patel S."/>
            <person name="Frise E."/>
            <person name="Wheeler D.A."/>
            <person name="Lewis S.E."/>
            <person name="Rubin G.M."/>
            <person name="Ashburner M."/>
            <person name="Celniker S.E."/>
        </authorList>
    </citation>
    <scope>NUCLEOTIDE SEQUENCE [LARGE SCALE GENOMIC DNA]</scope>
    <source>
        <strain evidence="4">Berkeley</strain>
    </source>
</reference>
<evidence type="ECO:0000313" key="1">
    <source>
        <dbReference type="EMBL" id="ELP57408.1"/>
    </source>
</evidence>
<dbReference type="CTD" id="5740185"/>
<dbReference type="ExpressionAtlas" id="L7EET3">
    <property type="expression patterns" value="baseline and differential"/>
</dbReference>
<dbReference type="FlyBase" id="FBgn0260008">
    <property type="gene designation" value="UQCR-11"/>
</dbReference>
<reference evidence="1 4" key="1">
    <citation type="journal article" date="2000" name="Science">
        <title>The genome sequence of Drosophila melanogaster.</title>
        <authorList>
            <person name="Adams M.D."/>
            <person name="Celniker S.E."/>
            <person name="Holt R.A."/>
            <person name="Evans C.A."/>
            <person name="Gocayne J.D."/>
            <person name="Amanatides P.G."/>
            <person name="Scherer S.E."/>
            <person name="Li P.W."/>
            <person name="Hoskins R.A."/>
            <person name="Galle R.F."/>
            <person name="George R.A."/>
            <person name="Lewis S.E."/>
            <person name="Richards S."/>
            <person name="Ashburner M."/>
            <person name="Henderson S.N."/>
            <person name="Sutton G.G."/>
            <person name="Wortman J.R."/>
            <person name="Yandell M.D."/>
            <person name="Zhang Q."/>
            <person name="Chen L.X."/>
            <person name="Brandon R.C."/>
            <person name="Rogers Y.H."/>
            <person name="Blazej R.G."/>
            <person name="Champe M."/>
            <person name="Pfeiffer B.D."/>
            <person name="Wan K.H."/>
            <person name="Doyle C."/>
            <person name="Baxter E.G."/>
            <person name="Helt G."/>
            <person name="Nelson C.R."/>
            <person name="Gabor G.L."/>
            <person name="Abril J.F."/>
            <person name="Agbayani A."/>
            <person name="An H.J."/>
            <person name="Andrews-Pfannkoch C."/>
            <person name="Baldwin D."/>
            <person name="Ballew R.M."/>
            <person name="Basu A."/>
            <person name="Baxendale J."/>
            <person name="Bayraktaroglu L."/>
            <person name="Beasley E.M."/>
            <person name="Beeson K.Y."/>
            <person name="Benos P.V."/>
            <person name="Berman B.P."/>
            <person name="Bhandari D."/>
            <person name="Bolshakov S."/>
            <person name="Borkova D."/>
            <person name="Botchan M.R."/>
            <person name="Bouck J."/>
            <person name="Brokstein P."/>
            <person name="Brottier P."/>
            <person name="Burtis K.C."/>
            <person name="Busam D.A."/>
            <person name="Butler H."/>
            <person name="Cadieu E."/>
            <person name="Center A."/>
            <person name="Chandra I."/>
            <person name="Cherry J.M."/>
            <person name="Cawley S."/>
            <person name="Dahlke C."/>
            <person name="Davenport L.B."/>
            <person name="Davies P."/>
            <person name="de Pablos B."/>
            <person name="Delcher A."/>
            <person name="Deng Z."/>
            <person name="Mays A.D."/>
            <person name="Dew I."/>
            <person name="Dietz S.M."/>
            <person name="Dodson K."/>
            <person name="Doup L.E."/>
            <person name="Downes M."/>
            <person name="Dugan-Rocha S."/>
            <person name="Dunkov B.C."/>
            <person name="Dunn P."/>
            <person name="Durbin K.J."/>
            <person name="Evangelista C.C."/>
            <person name="Ferraz C."/>
            <person name="Ferriera S."/>
            <person name="Fleischmann W."/>
            <person name="Fosler C."/>
            <person name="Gabrielian A.E."/>
            <person name="Garg N.S."/>
            <person name="Gelbart W.M."/>
            <person name="Glasser K."/>
            <person name="Glodek A."/>
            <person name="Gong F."/>
            <person name="Gorrell J.H."/>
            <person name="Gu Z."/>
            <person name="Guan P."/>
            <person name="Harris M."/>
            <person name="Harris N.L."/>
            <person name="Harvey D."/>
            <person name="Heiman T.J."/>
            <person name="Hernandez J.R."/>
            <person name="Houck J."/>
            <person name="Hostin D."/>
            <person name="Houston K.A."/>
            <person name="Howland T.J."/>
            <person name="Wei M.H."/>
            <person name="Ibegwam C."/>
            <person name="Jalali M."/>
            <person name="Kalush F."/>
            <person name="Karpen G.H."/>
            <person name="Ke Z."/>
            <person name="Kennison J.A."/>
            <person name="Ketchum K.A."/>
            <person name="Kimmel B.E."/>
            <person name="Kodira C.D."/>
            <person name="Kraft C."/>
            <person name="Kravitz S."/>
            <person name="Kulp D."/>
            <person name="Lai Z."/>
            <person name="Lasko P."/>
            <person name="Lei Y."/>
            <person name="Levitsky A.A."/>
            <person name="Li J."/>
            <person name="Li Z."/>
            <person name="Liang Y."/>
            <person name="Lin X."/>
            <person name="Liu X."/>
            <person name="Mattei B."/>
            <person name="McIntosh T.C."/>
            <person name="McLeod M.P."/>
            <person name="McPherson D."/>
            <person name="Merkulov G."/>
            <person name="Milshina N.V."/>
            <person name="Mobarry C."/>
            <person name="Morris J."/>
            <person name="Moshrefi A."/>
            <person name="Mount S.M."/>
            <person name="Moy M."/>
            <person name="Murphy B."/>
            <person name="Murphy L."/>
            <person name="Muzny D.M."/>
            <person name="Nelson D.L."/>
            <person name="Nelson D.R."/>
            <person name="Nelson K.A."/>
            <person name="Nixon K."/>
            <person name="Nusskern D.R."/>
            <person name="Pacleb J.M."/>
            <person name="Palazzolo M."/>
            <person name="Pittman G.S."/>
            <person name="Pan S."/>
            <person name="Pollard J."/>
            <person name="Puri V."/>
            <person name="Reese M.G."/>
            <person name="Reinert K."/>
            <person name="Remington K."/>
            <person name="Saunders R.D."/>
            <person name="Scheeler F."/>
            <person name="Shen H."/>
            <person name="Shue B.C."/>
            <person name="Siden-Kiamos I."/>
            <person name="Simpson M."/>
            <person name="Skupski M.P."/>
            <person name="Smith T."/>
            <person name="Spier E."/>
            <person name="Spradling A.C."/>
            <person name="Stapleton M."/>
            <person name="Strong R."/>
            <person name="Sun E."/>
            <person name="Svirskas R."/>
            <person name="Tector C."/>
            <person name="Turner R."/>
            <person name="Venter E."/>
            <person name="Wang A.H."/>
            <person name="Wang X."/>
            <person name="Wang Z.Y."/>
            <person name="Wassarman D.A."/>
            <person name="Weinstock G.M."/>
            <person name="Weissenbach J."/>
            <person name="Williams S.M."/>
            <person name="WoodageT"/>
            <person name="Worley K.C."/>
            <person name="Wu D."/>
            <person name="Yang S."/>
            <person name="Yao Q.A."/>
            <person name="Ye J."/>
            <person name="Yeh R.F."/>
            <person name="Zaveri J.S."/>
            <person name="Zhan M."/>
            <person name="Zhang G."/>
            <person name="Zhao Q."/>
            <person name="Zheng L."/>
            <person name="Zheng X.H."/>
            <person name="Zhong F.N."/>
            <person name="Zhong W."/>
            <person name="Zhou X."/>
            <person name="Zhu S."/>
            <person name="Zhu X."/>
            <person name="Smith H.O."/>
            <person name="Gibbs R.A."/>
            <person name="Myers E.W."/>
            <person name="Rubin G.M."/>
            <person name="Venter J.C."/>
        </authorList>
    </citation>
    <scope>NUCLEOTIDE SEQUENCE [LARGE SCALE GENOMIC DNA]</scope>
    <source>
        <strain evidence="4">Berkeley</strain>
    </source>
</reference>
<dbReference type="BioGRID-ORCS" id="5740185">
    <property type="hits" value="1 hit in 1 CRISPR screen"/>
</dbReference>
<reference evidence="1 4" key="8">
    <citation type="journal article" date="2007" name="Science">
        <title>The Release 5.1 annotation of Drosophila melanogaster heterochromatin.</title>
        <authorList>
            <person name="Smith C.D."/>
            <person name="Shu S."/>
            <person name="Mungall C.J."/>
            <person name="Karpen G.H."/>
        </authorList>
    </citation>
    <scope>NUCLEOTIDE SEQUENCE [LARGE SCALE GENOMIC DNA]</scope>
    <source>
        <strain evidence="4">Berkeley</strain>
    </source>
</reference>
<evidence type="ECO:0000313" key="4">
    <source>
        <dbReference type="Proteomes" id="UP000000803"/>
    </source>
</evidence>
<reference evidence="1 4" key="6">
    <citation type="journal article" date="2005" name="PLoS Comput. Biol.">
        <title>Combined evidence annotation of transposable elements in genome sequences.</title>
        <authorList>
            <person name="Quesneville H."/>
            <person name="Bergman C.M."/>
            <person name="Andrieu O."/>
            <person name="Autard D."/>
            <person name="Nouaud D."/>
            <person name="Ashburner M."/>
            <person name="Anxolabehere D."/>
        </authorList>
    </citation>
    <scope>NUCLEOTIDE SEQUENCE [LARGE SCALE GENOMIC DNA]</scope>
    <source>
        <strain evidence="4">Berkeley</strain>
    </source>
</reference>
<organism evidence="1 4">
    <name type="scientific">Drosophila melanogaster</name>
    <name type="common">Fruit fly</name>
    <dbReference type="NCBI Taxonomy" id="7227"/>
    <lineage>
        <taxon>Eukaryota</taxon>
        <taxon>Metazoa</taxon>
        <taxon>Ecdysozoa</taxon>
        <taxon>Arthropoda</taxon>
        <taxon>Hexapoda</taxon>
        <taxon>Insecta</taxon>
        <taxon>Pterygota</taxon>
        <taxon>Neoptera</taxon>
        <taxon>Endopterygota</taxon>
        <taxon>Diptera</taxon>
        <taxon>Brachycera</taxon>
        <taxon>Muscomorpha</taxon>
        <taxon>Ephydroidea</taxon>
        <taxon>Drosophilidae</taxon>
        <taxon>Drosophila</taxon>
        <taxon>Sophophora</taxon>
    </lineage>
</organism>
<protein>
    <submittedName>
        <fullName evidence="1">Ubiquinol-cytochrome c reductase 11 kDa subunit, isoform E</fullName>
    </submittedName>
    <submittedName>
        <fullName evidence="2">Ubiquinol-cytochrome c reductase 11 kDa subunit, isoform F</fullName>
    </submittedName>
</protein>
<dbReference type="GeneID" id="5740185"/>
<reference evidence="4" key="3">
    <citation type="journal article" date="2002" name="Genome Biol.">
        <title>Annotation of the Drosophila melanogaster euchromatic genome: a systematic review.</title>
        <authorList>
            <person name="Misra S."/>
            <person name="Crosby M.A."/>
            <person name="Mungall C.J."/>
            <person name="Matthews B.B."/>
            <person name="Campbell K.S."/>
            <person name="Hradecky P."/>
            <person name="Huang Y."/>
            <person name="Kaminker J.S."/>
            <person name="Millburn G.H."/>
            <person name="Prochnik S.E."/>
            <person name="Smith C.D."/>
            <person name="Tupy J.L."/>
            <person name="Whitfied E.J."/>
            <person name="Bayraktaroglu L."/>
            <person name="Berman B.P."/>
            <person name="Bettencourt B.R."/>
            <person name="Celniker S.E."/>
            <person name="de Grey A.D."/>
            <person name="Drysdale R.A."/>
            <person name="Harris N.L."/>
            <person name="Richter J."/>
            <person name="Russo S."/>
            <person name="Schroeder A.J."/>
            <person name="Shu S.Q."/>
            <person name="Stapleton M."/>
            <person name="Yamada C."/>
            <person name="Ashburner M."/>
            <person name="Gelbart W.M."/>
            <person name="Rubin G.M."/>
            <person name="Lewis S.E."/>
        </authorList>
    </citation>
    <scope>GENOME REANNOTATION</scope>
    <source>
        <strain evidence="4">Berkeley</strain>
    </source>
</reference>
<reference evidence="4" key="2">
    <citation type="journal article" date="2002" name="Genome Biol.">
        <title>Finishing a whole-genome shotgun: release 3 of the Drosophila melanogaster euchromatic genome sequence.</title>
        <authorList>
            <person name="Celniker S.E."/>
            <person name="Wheeler D.A."/>
            <person name="Kronmiller B."/>
            <person name="Carlson J.W."/>
            <person name="Halpern A."/>
            <person name="Patel S."/>
            <person name="Adams M."/>
            <person name="Champe M."/>
            <person name="Dugan S.P."/>
            <person name="Frise E."/>
            <person name="Hodgson A."/>
            <person name="George R.A."/>
            <person name="Hoskins R.A."/>
            <person name="Laverty T."/>
            <person name="Muzny D.M."/>
            <person name="Nelson C.R."/>
            <person name="Pacleb J.M."/>
            <person name="Park S."/>
            <person name="Pfeiffer B.D."/>
            <person name="Richards S."/>
            <person name="Sodergren E.J."/>
            <person name="Svirskas R."/>
            <person name="Tabor P.E."/>
            <person name="Wan K."/>
            <person name="Stapleton M."/>
            <person name="Sutton G.G."/>
            <person name="Venter C."/>
            <person name="Weinstock G."/>
            <person name="Scherer S.E."/>
            <person name="Myers E.W."/>
            <person name="Gibbs R.A."/>
            <person name="Rubin G.M."/>
        </authorList>
    </citation>
    <scope>NUCLEOTIDE SEQUENCE [LARGE SCALE GENOMIC DNA]</scope>
    <source>
        <strain evidence="4">Berkeley</strain>
    </source>
</reference>
<dbReference type="AGR" id="FB:FBgn0260008"/>
<dbReference type="HOGENOM" id="CLU_3368999_0_0_1"/>
<dbReference type="EMBL" id="AE014296">
    <property type="protein sequence ID" value="ELP57408.1"/>
    <property type="molecule type" value="Genomic_DNA"/>
</dbReference>
<dbReference type="RefSeq" id="NP_001263163.1">
    <property type="nucleotide sequence ID" value="NM_001276234.1"/>
</dbReference>
<evidence type="ECO:0000313" key="2">
    <source>
        <dbReference type="EMBL" id="EYR77327.1"/>
    </source>
</evidence>
<reference evidence="1" key="13">
    <citation type="submission" date="2022-11" db="EMBL/GenBank/DDBJ databases">
        <title>Drosophila melanogaster release 4 sequence.</title>
        <authorList>
            <consortium name="Berkeley Drosophila Genome Project"/>
            <person name="Celniker S."/>
            <person name="Carlson J."/>
            <person name="Wan K."/>
            <person name="Pfeiffer B."/>
            <person name="Frise E."/>
            <person name="George R."/>
            <person name="Hoskins R."/>
            <person name="Stapleton M."/>
            <person name="Pacleb J."/>
            <person name="Park S."/>
            <person name="Svirskas R."/>
            <person name="Smith E."/>
            <person name="Yu C."/>
            <person name="Rubin G."/>
        </authorList>
    </citation>
    <scope>NUCLEOTIDE SEQUENCE</scope>
</reference>
<reference evidence="1" key="7">
    <citation type="submission" date="2006-08" db="EMBL/GenBank/DDBJ databases">
        <authorList>
            <person name="Celniker S."/>
            <person name="Carlson J."/>
            <person name="Wan K."/>
            <person name="Frise E."/>
            <person name="Hoskins R."/>
            <person name="Park S."/>
            <person name="Svirskas R."/>
            <person name="Rubin G."/>
        </authorList>
    </citation>
    <scope>NUCLEOTIDE SEQUENCE</scope>
</reference>
<name>L7EET3_DROME</name>
<keyword evidence="4" id="KW-1185">Reference proteome</keyword>
<dbReference type="OrthoDB" id="405848at2759"/>
<reference evidence="1" key="11">
    <citation type="journal article" date="2015" name="G3 (Bethesda)">
        <title>Gene Model Annotations for Drosophila melanogaster: The Rule-Benders.</title>
        <authorList>
            <consortium name="FlyBase Consortium"/>
            <person name="Crosby M.A."/>
            <person name="Gramates L.S."/>
            <person name="Dos Santos G."/>
            <person name="Matthews B.B."/>
            <person name="St Pierre S.E."/>
            <person name="Zhou P."/>
            <person name="Schroeder A.J."/>
            <person name="Falls K."/>
            <person name="Emmert D.B."/>
            <person name="Russo S.M."/>
            <person name="Gelbart W.M."/>
            <person name="null"/>
        </authorList>
    </citation>
    <scope>NUCLEOTIDE SEQUENCE</scope>
</reference>
<sequence length="35" mass="4097">MAFRNWFSLPAVRADDEEDLVDPQAVLREPNLPRQ</sequence>
<gene>
    <name evidence="1 3" type="primary">UQCR-11</name>
    <name evidence="1" type="synonym">Dmel\CG41623</name>
    <name evidence="1" type="synonym">UCRH</name>
    <name evidence="1" type="synonym">Ucrh</name>
    <name evidence="1 3" type="ORF">CG41623</name>
    <name evidence="1" type="ORF">Dmel_CG41623</name>
</gene>
<evidence type="ECO:0000313" key="3">
    <source>
        <dbReference type="FlyBase" id="FBgn0260008"/>
    </source>
</evidence>
<reference evidence="1" key="12">
    <citation type="journal article" date="2015" name="Genome Res.">
        <title>The Release 6 reference sequence of the Drosophila melanogaster genome.</title>
        <authorList>
            <person name="Hoskins R.A."/>
            <person name="Carlson J.W."/>
            <person name="Wan K.H."/>
            <person name="Park S."/>
            <person name="Mendez I."/>
            <person name="Galle S.E."/>
            <person name="Booth B.W."/>
            <person name="Pfeiffer B.D."/>
            <person name="George R.A."/>
            <person name="Svirskas R."/>
            <person name="Krzywinski M."/>
            <person name="Schein J."/>
            <person name="Accardo M.C."/>
            <person name="Damia E."/>
            <person name="Messina G."/>
            <person name="Mendez-Lago M."/>
            <person name="de Pablos B."/>
            <person name="Demakova O.V."/>
            <person name="Andreyeva E.N."/>
            <person name="Boldyreva L.V."/>
            <person name="Marra M."/>
            <person name="Carvalho A.B."/>
            <person name="Dimitri P."/>
            <person name="Villasante A."/>
            <person name="Zhimulev I.F."/>
            <person name="Rubin G.M."/>
            <person name="Karpen G.H."/>
            <person name="Celniker S.E."/>
        </authorList>
    </citation>
    <scope>NUCLEOTIDE SEQUENCE</scope>
</reference>
<dbReference type="RefSeq" id="NP_001287639.1">
    <property type="nucleotide sequence ID" value="NM_001300710.1"/>
</dbReference>
<reference evidence="1" key="10">
    <citation type="journal article" date="2015" name="G3 (Bethesda)">
        <title>Gene Model Annotations for Drosophila melanogaster: Impact of High-Throughput Data.</title>
        <authorList>
            <consortium name="FlyBase Consortium"/>
            <person name="Matthews B.B."/>
            <person name="Dos Santos G."/>
            <person name="Crosby M.A."/>
            <person name="Emmert D.B."/>
            <person name="St Pierre S.E."/>
            <person name="Gramates L.S."/>
            <person name="Zhou P."/>
            <person name="Schroeder A.J."/>
            <person name="Falls K."/>
            <person name="Strelets V."/>
            <person name="Russo S.M."/>
            <person name="Gelbart W.M."/>
            <person name="null"/>
        </authorList>
    </citation>
    <scope>NUCLEOTIDE SEQUENCE</scope>
</reference>
<reference evidence="1 4" key="9">
    <citation type="journal article" date="2007" name="Science">
        <title>Sequence finishing and mapping of Drosophila melanogaster heterochromatin.</title>
        <authorList>
            <person name="Hoskins R.A."/>
            <person name="Carlson J.W."/>
            <person name="Kennedy C."/>
            <person name="Acevedo D."/>
            <person name="Evans-Holm M."/>
            <person name="Frise E."/>
            <person name="Wan K.H."/>
            <person name="Park S."/>
            <person name="Mendez-Lago M."/>
            <person name="Rossi F."/>
            <person name="Villasante A."/>
            <person name="Dimitri P."/>
            <person name="Karpen G.H."/>
            <person name="Celniker S.E."/>
        </authorList>
    </citation>
    <scope>NUCLEOTIDE SEQUENCE [LARGE SCALE GENOMIC DNA]</scope>
    <source>
        <strain evidence="4">Berkeley</strain>
    </source>
</reference>
<dbReference type="Bgee" id="FBgn0260008">
    <property type="expression patterns" value="Expressed in adult class III enteroendocrine cell in adult midgut (Drosophila) and 272 other cell types or tissues"/>
</dbReference>
<dbReference type="AlphaFoldDB" id="L7EET3"/>
<dbReference type="VEuPathDB" id="VectorBase:FBgn0260008"/>
<dbReference type="Proteomes" id="UP000000803">
    <property type="component" value="Chromosome 3L"/>
</dbReference>
<accession>L7EET3</accession>
<proteinExistence type="predicted"/>
<reference evidence="1 4" key="5">
    <citation type="journal article" date="2002" name="Genome Biol.">
        <title>Heterochromatic sequences in a Drosophila whole-genome shotgun assembly.</title>
        <authorList>
            <person name="Hoskins R.A."/>
            <person name="Smith C.D."/>
            <person name="Carlson J.W."/>
            <person name="Carvalho A.B."/>
            <person name="Halpern A."/>
            <person name="Kaminker J.S."/>
            <person name="Kennedy C."/>
            <person name="Mungall C.J."/>
            <person name="Sullivan B.A."/>
            <person name="Sutton G.G."/>
            <person name="Yasuhara J.C."/>
            <person name="Wakimoto B.T."/>
            <person name="Myers E.W."/>
            <person name="Celniker S.E."/>
            <person name="Rubin G.M."/>
            <person name="Karpen G.H."/>
        </authorList>
    </citation>
    <scope>NUCLEOTIDE SEQUENCE [LARGE SCALE GENOMIC DNA]</scope>
    <source>
        <strain evidence="4">Berkeley</strain>
    </source>
</reference>
<dbReference type="EMBL" id="AE014296">
    <property type="protein sequence ID" value="EYR77327.1"/>
    <property type="molecule type" value="Genomic_DNA"/>
</dbReference>